<comment type="caution">
    <text evidence="1">The sequence shown here is derived from an EMBL/GenBank/DDBJ whole genome shotgun (WGS) entry which is preliminary data.</text>
</comment>
<evidence type="ECO:0000313" key="1">
    <source>
        <dbReference type="EMBL" id="KPL71250.1"/>
    </source>
</evidence>
<reference evidence="1 2" key="1">
    <citation type="submission" date="2015-07" db="EMBL/GenBank/DDBJ databases">
        <title>Genome sequence of Leptolinea tardivitalis DSM 16556.</title>
        <authorList>
            <person name="Hemp J."/>
            <person name="Ward L.M."/>
            <person name="Pace L.A."/>
            <person name="Fischer W.W."/>
        </authorList>
    </citation>
    <scope>NUCLEOTIDE SEQUENCE [LARGE SCALE GENOMIC DNA]</scope>
    <source>
        <strain evidence="1 2">YMTK-2</strain>
    </source>
</reference>
<proteinExistence type="predicted"/>
<accession>A0A0N8GL17</accession>
<sequence>SKEYVDGRIIKLYDKAATPYQRVLGSDLIPFQIKANLTNLYVHLNPVTLRKSIDQKVHQLCTLSR</sequence>
<keyword evidence="2" id="KW-1185">Reference proteome</keyword>
<dbReference type="Proteomes" id="UP000050430">
    <property type="component" value="Unassembled WGS sequence"/>
</dbReference>
<dbReference type="EMBL" id="LGCK01000011">
    <property type="protein sequence ID" value="KPL71250.1"/>
    <property type="molecule type" value="Genomic_DNA"/>
</dbReference>
<protein>
    <submittedName>
        <fullName evidence="1">Uncharacterized protein</fullName>
    </submittedName>
</protein>
<dbReference type="AlphaFoldDB" id="A0A0N8GL17"/>
<evidence type="ECO:0000313" key="2">
    <source>
        <dbReference type="Proteomes" id="UP000050430"/>
    </source>
</evidence>
<gene>
    <name evidence="1" type="ORF">ADM99_11090</name>
</gene>
<organism evidence="1 2">
    <name type="scientific">Leptolinea tardivitalis</name>
    <dbReference type="NCBI Taxonomy" id="229920"/>
    <lineage>
        <taxon>Bacteria</taxon>
        <taxon>Bacillati</taxon>
        <taxon>Chloroflexota</taxon>
        <taxon>Anaerolineae</taxon>
        <taxon>Anaerolineales</taxon>
        <taxon>Anaerolineaceae</taxon>
        <taxon>Leptolinea</taxon>
    </lineage>
</organism>
<dbReference type="STRING" id="229920.ADM99_11090"/>
<name>A0A0N8GL17_9CHLR</name>
<feature type="non-terminal residue" evidence="1">
    <location>
        <position position="1"/>
    </location>
</feature>